<evidence type="ECO:0000313" key="2">
    <source>
        <dbReference type="Proteomes" id="UP000005239"/>
    </source>
</evidence>
<reference evidence="2" key="1">
    <citation type="journal article" date="2008" name="Nat. Genet.">
        <title>The Pristionchus pacificus genome provides a unique perspective on nematode lifestyle and parasitism.</title>
        <authorList>
            <person name="Dieterich C."/>
            <person name="Clifton S.W."/>
            <person name="Schuster L.N."/>
            <person name="Chinwalla A."/>
            <person name="Delehaunty K."/>
            <person name="Dinkelacker I."/>
            <person name="Fulton L."/>
            <person name="Fulton R."/>
            <person name="Godfrey J."/>
            <person name="Minx P."/>
            <person name="Mitreva M."/>
            <person name="Roeseler W."/>
            <person name="Tian H."/>
            <person name="Witte H."/>
            <person name="Yang S.P."/>
            <person name="Wilson R.K."/>
            <person name="Sommer R.J."/>
        </authorList>
    </citation>
    <scope>NUCLEOTIDE SEQUENCE [LARGE SCALE GENOMIC DNA]</scope>
    <source>
        <strain evidence="2">PS312</strain>
    </source>
</reference>
<evidence type="ECO:0000313" key="1">
    <source>
        <dbReference type="EnsemblMetazoa" id="PPA43916.1"/>
    </source>
</evidence>
<keyword evidence="2" id="KW-1185">Reference proteome</keyword>
<name>A0A2A6B8X9_PRIPA</name>
<dbReference type="EnsemblMetazoa" id="PPA43916.1">
    <property type="protein sequence ID" value="PPA43916.1"/>
    <property type="gene ID" value="WBGene00282285"/>
</dbReference>
<dbReference type="Proteomes" id="UP000005239">
    <property type="component" value="Unassembled WGS sequence"/>
</dbReference>
<proteinExistence type="predicted"/>
<accession>A0A8R1V1M7</accession>
<reference evidence="1" key="2">
    <citation type="submission" date="2022-06" db="UniProtKB">
        <authorList>
            <consortium name="EnsemblMetazoa"/>
        </authorList>
    </citation>
    <scope>IDENTIFICATION</scope>
    <source>
        <strain evidence="1">PS312</strain>
    </source>
</reference>
<dbReference type="AlphaFoldDB" id="A0A2A6B8X9"/>
<accession>A0A2A6B8X9</accession>
<protein>
    <submittedName>
        <fullName evidence="1">Uncharacterized protein</fullName>
    </submittedName>
</protein>
<organism evidence="1 2">
    <name type="scientific">Pristionchus pacificus</name>
    <name type="common">Parasitic nematode worm</name>
    <dbReference type="NCBI Taxonomy" id="54126"/>
    <lineage>
        <taxon>Eukaryota</taxon>
        <taxon>Metazoa</taxon>
        <taxon>Ecdysozoa</taxon>
        <taxon>Nematoda</taxon>
        <taxon>Chromadorea</taxon>
        <taxon>Rhabditida</taxon>
        <taxon>Rhabditina</taxon>
        <taxon>Diplogasteromorpha</taxon>
        <taxon>Diplogasteroidea</taxon>
        <taxon>Neodiplogasteridae</taxon>
        <taxon>Pristionchus</taxon>
    </lineage>
</organism>
<sequence length="68" mass="8227">MDEPTEEESYPRKDPFYLYPLQRRVTDREDGILKFQYQESELMLRAYGNYTEPSVGEKTKRIDCECMH</sequence>
<gene>
    <name evidence="1" type="primary">WBGene00282285</name>
</gene>